<dbReference type="KEGG" id="teu:TEU_01730"/>
<feature type="transmembrane region" description="Helical" evidence="1">
    <location>
        <begin position="68"/>
        <end position="87"/>
    </location>
</feature>
<evidence type="ECO:0000313" key="3">
    <source>
        <dbReference type="Proteomes" id="UP000029980"/>
    </source>
</evidence>
<keyword evidence="3" id="KW-1185">Reference proteome</keyword>
<dbReference type="STRING" id="1505907.TEU_01730"/>
<protein>
    <submittedName>
        <fullName evidence="2">Uncharacterized protein</fullName>
    </submittedName>
</protein>
<reference evidence="2 3" key="1">
    <citation type="journal article" date="2015" name="Int. J. Syst. Evol. Microbiol.">
        <title>Thermococcus eurythermalis sp. nov., a conditional piezophilic hyperthermophilic archaeon with a wide temperature range isolated from an oil-immersed chimney in the Guaymas Basin.</title>
        <authorList>
            <person name="Zhao W."/>
            <person name="Zeng X."/>
            <person name="Xiao X."/>
        </authorList>
    </citation>
    <scope>NUCLEOTIDE SEQUENCE [LARGE SCALE GENOMIC DNA]</scope>
    <source>
        <strain evidence="2 3">A501</strain>
    </source>
</reference>
<organism evidence="2 3">
    <name type="scientific">Thermococcus eurythermalis</name>
    <dbReference type="NCBI Taxonomy" id="1505907"/>
    <lineage>
        <taxon>Archaea</taxon>
        <taxon>Methanobacteriati</taxon>
        <taxon>Methanobacteriota</taxon>
        <taxon>Thermococci</taxon>
        <taxon>Thermococcales</taxon>
        <taxon>Thermococcaceae</taxon>
        <taxon>Thermococcus</taxon>
    </lineage>
</organism>
<name>A0A097QRQ5_9EURY</name>
<dbReference type="Proteomes" id="UP000029980">
    <property type="component" value="Chromosome"/>
</dbReference>
<dbReference type="HOGENOM" id="CLU_1700360_0_0_2"/>
<feature type="transmembrane region" description="Helical" evidence="1">
    <location>
        <begin position="39"/>
        <end position="56"/>
    </location>
</feature>
<evidence type="ECO:0000256" key="1">
    <source>
        <dbReference type="SAM" id="Phobius"/>
    </source>
</evidence>
<feature type="transmembrane region" description="Helical" evidence="1">
    <location>
        <begin position="107"/>
        <end position="125"/>
    </location>
</feature>
<dbReference type="EMBL" id="CP008887">
    <property type="protein sequence ID" value="AIU69161.1"/>
    <property type="molecule type" value="Genomic_DNA"/>
</dbReference>
<dbReference type="AlphaFoldDB" id="A0A097QRQ5"/>
<keyword evidence="1" id="KW-0472">Membrane</keyword>
<evidence type="ECO:0000313" key="2">
    <source>
        <dbReference type="EMBL" id="AIU69161.1"/>
    </source>
</evidence>
<gene>
    <name evidence="2" type="ORF">TEU_01730</name>
</gene>
<keyword evidence="1" id="KW-0812">Transmembrane</keyword>
<keyword evidence="1" id="KW-1133">Transmembrane helix</keyword>
<accession>A0A097QRQ5</accession>
<sequence length="152" mass="16514">MYSLAYIPLVLPAVKKKARPFSAGALLAFAVSYPLPEEAMYGLIALSVLLLALGYPYEKQPVKFWERFLNAVIGGTGLAIALGLRELGEAGAVLGVAVPFLLTKNRVLASFGLLPASALYLTGAYRVSENAKLTLFALVYIYSLHHMRKLLR</sequence>
<proteinExistence type="predicted"/>